<accession>A0ABZ3H8L8</accession>
<dbReference type="EMBL" id="CP147920">
    <property type="protein sequence ID" value="XAU14138.1"/>
    <property type="molecule type" value="Genomic_DNA"/>
</dbReference>
<organism evidence="1 2">
    <name type="scientific">Sulfurimonas diazotrophicus</name>
    <dbReference type="NCBI Taxonomy" id="3131939"/>
    <lineage>
        <taxon>Bacteria</taxon>
        <taxon>Pseudomonadati</taxon>
        <taxon>Campylobacterota</taxon>
        <taxon>Epsilonproteobacteria</taxon>
        <taxon>Campylobacterales</taxon>
        <taxon>Sulfurimonadaceae</taxon>
        <taxon>Sulfurimonas</taxon>
    </lineage>
</organism>
<protein>
    <submittedName>
        <fullName evidence="1">Spore germination protein GerW family protein</fullName>
    </submittedName>
</protein>
<dbReference type="PANTHER" id="PTHR39162:SF1">
    <property type="entry name" value="SPORULATION PROTEIN YTFJ"/>
    <property type="match status" value="1"/>
</dbReference>
<name>A0ABZ3H8L8_9BACT</name>
<reference evidence="1 2" key="1">
    <citation type="submission" date="2024-03" db="EMBL/GenBank/DDBJ databases">
        <title>Sulfurimonas sp. HSL3-1.</title>
        <authorList>
            <person name="Wang S."/>
        </authorList>
    </citation>
    <scope>NUCLEOTIDE SEQUENCE [LARGE SCALE GENOMIC DNA]</scope>
    <source>
        <strain evidence="1 2">HSL3-1</strain>
    </source>
</reference>
<proteinExistence type="predicted"/>
<evidence type="ECO:0000313" key="1">
    <source>
        <dbReference type="EMBL" id="XAU14138.1"/>
    </source>
</evidence>
<gene>
    <name evidence="1" type="ORF">WCY31_07700</name>
</gene>
<dbReference type="RefSeq" id="WP_345971939.1">
    <property type="nucleotide sequence ID" value="NZ_CP147920.1"/>
</dbReference>
<dbReference type="InterPro" id="IPR014229">
    <property type="entry name" value="Spore_YtfJ"/>
</dbReference>
<dbReference type="Pfam" id="PF09579">
    <property type="entry name" value="Spore_YtfJ"/>
    <property type="match status" value="1"/>
</dbReference>
<evidence type="ECO:0000313" key="2">
    <source>
        <dbReference type="Proteomes" id="UP001447842"/>
    </source>
</evidence>
<sequence>MEHVQEVLKTSLEELERVLSTKTVVGEPFVIEGNTLIPLISIGFGFGAGGNIGGKKSGDGGQGAGTGGGGGIRPVALVIINKEGVRVEPIKSGMAGVFEHLGDTLAKAMKEKEDDDD</sequence>
<dbReference type="Proteomes" id="UP001447842">
    <property type="component" value="Chromosome"/>
</dbReference>
<dbReference type="PANTHER" id="PTHR39162">
    <property type="entry name" value="GLL3345 PROTEIN"/>
    <property type="match status" value="1"/>
</dbReference>
<dbReference type="PIRSF" id="PIRSF021377">
    <property type="entry name" value="YtfJ"/>
    <property type="match status" value="1"/>
</dbReference>
<keyword evidence="2" id="KW-1185">Reference proteome</keyword>